<dbReference type="OrthoDB" id="22129at10239"/>
<protein>
    <submittedName>
        <fullName evidence="1">Uncharacterized protein</fullName>
    </submittedName>
</protein>
<dbReference type="Proteomes" id="UP000001034">
    <property type="component" value="Segment"/>
</dbReference>
<reference evidence="1 2" key="1">
    <citation type="journal article" date="2010" name="Virology">
        <title>A jumbo phage infecting the phytopathogen Ralstonia solanacearum defines a new lineage of the Myoviridae family.</title>
        <authorList>
            <person name="Yamada T."/>
            <person name="Satoh S."/>
            <person name="Ishikawa H."/>
            <person name="Fujiwara A."/>
            <person name="Kawasaki T."/>
            <person name="Fujie M."/>
            <person name="Ogata H."/>
        </authorList>
    </citation>
    <scope>NUCLEOTIDE SEQUENCE [LARGE SCALE GENOMIC DNA]</scope>
</reference>
<keyword evidence="2" id="KW-1185">Reference proteome</keyword>
<dbReference type="GeneID" id="6369745"/>
<evidence type="ECO:0000313" key="1">
    <source>
        <dbReference type="EMBL" id="BAG41694.1"/>
    </source>
</evidence>
<dbReference type="RefSeq" id="YP_001950124.1">
    <property type="nucleotide sequence ID" value="NC_010811.2"/>
</dbReference>
<sequence length="134" mass="15657">MEFLIMTSSTDDCLSPAMSELAMRCMMAEQKAGDICPRLHRRVSLPDGVKWERHTIKKPDPALSLDYVAARHRYLQNVISDANRQLEVLRNNCPHTNHQRTYMADTGNYDRSLDRYWVQCCCPHCGRIWTEDQR</sequence>
<proteinExistence type="predicted"/>
<dbReference type="KEGG" id="vg:6369745"/>
<accession>B2ZYF5</accession>
<evidence type="ECO:0000313" key="2">
    <source>
        <dbReference type="Proteomes" id="UP000001034"/>
    </source>
</evidence>
<dbReference type="EMBL" id="AB366653">
    <property type="protein sequence ID" value="BAG41694.1"/>
    <property type="molecule type" value="Genomic_DNA"/>
</dbReference>
<name>B2ZYF5_9CAUD</name>
<organism evidence="1 2">
    <name type="scientific">Ralstonia phage phiRSL1</name>
    <dbReference type="NCBI Taxonomy" id="1980924"/>
    <lineage>
        <taxon>Viruses</taxon>
        <taxon>Duplodnaviria</taxon>
        <taxon>Heunggongvirae</taxon>
        <taxon>Uroviricota</taxon>
        <taxon>Caudoviricetes</taxon>
        <taxon>Mieseafarmvirus</taxon>
        <taxon>Mieseafarmvirus RSL1</taxon>
    </lineage>
</organism>